<gene>
    <name evidence="1" type="ORF">CPB84DRAFT_1481033</name>
</gene>
<evidence type="ECO:0000313" key="2">
    <source>
        <dbReference type="Proteomes" id="UP000724874"/>
    </source>
</evidence>
<protein>
    <submittedName>
        <fullName evidence="1">Uncharacterized protein</fullName>
    </submittedName>
</protein>
<name>A0A9P5TKP2_GYMJU</name>
<evidence type="ECO:0000313" key="1">
    <source>
        <dbReference type="EMBL" id="KAF8887954.1"/>
    </source>
</evidence>
<reference evidence="1" key="1">
    <citation type="submission" date="2020-11" db="EMBL/GenBank/DDBJ databases">
        <authorList>
            <consortium name="DOE Joint Genome Institute"/>
            <person name="Ahrendt S."/>
            <person name="Riley R."/>
            <person name="Andreopoulos W."/>
            <person name="LaButti K."/>
            <person name="Pangilinan J."/>
            <person name="Ruiz-duenas F.J."/>
            <person name="Barrasa J.M."/>
            <person name="Sanchez-Garcia M."/>
            <person name="Camarero S."/>
            <person name="Miyauchi S."/>
            <person name="Serrano A."/>
            <person name="Linde D."/>
            <person name="Babiker R."/>
            <person name="Drula E."/>
            <person name="Ayuso-Fernandez I."/>
            <person name="Pacheco R."/>
            <person name="Padilla G."/>
            <person name="Ferreira P."/>
            <person name="Barriuso J."/>
            <person name="Kellner H."/>
            <person name="Castanera R."/>
            <person name="Alfaro M."/>
            <person name="Ramirez L."/>
            <person name="Pisabarro A.G."/>
            <person name="Kuo A."/>
            <person name="Tritt A."/>
            <person name="Lipzen A."/>
            <person name="He G."/>
            <person name="Yan M."/>
            <person name="Ng V."/>
            <person name="Cullen D."/>
            <person name="Martin F."/>
            <person name="Rosso M.-N."/>
            <person name="Henrissat B."/>
            <person name="Hibbett D."/>
            <person name="Martinez A.T."/>
            <person name="Grigoriev I.V."/>
        </authorList>
    </citation>
    <scope>NUCLEOTIDE SEQUENCE</scope>
    <source>
        <strain evidence="1">AH 44721</strain>
    </source>
</reference>
<organism evidence="1 2">
    <name type="scientific">Gymnopilus junonius</name>
    <name type="common">Spectacular rustgill mushroom</name>
    <name type="synonym">Gymnopilus spectabilis subsp. junonius</name>
    <dbReference type="NCBI Taxonomy" id="109634"/>
    <lineage>
        <taxon>Eukaryota</taxon>
        <taxon>Fungi</taxon>
        <taxon>Dikarya</taxon>
        <taxon>Basidiomycota</taxon>
        <taxon>Agaricomycotina</taxon>
        <taxon>Agaricomycetes</taxon>
        <taxon>Agaricomycetidae</taxon>
        <taxon>Agaricales</taxon>
        <taxon>Agaricineae</taxon>
        <taxon>Hymenogastraceae</taxon>
        <taxon>Gymnopilus</taxon>
    </lineage>
</organism>
<dbReference type="Proteomes" id="UP000724874">
    <property type="component" value="Unassembled WGS sequence"/>
</dbReference>
<comment type="caution">
    <text evidence="1">The sequence shown here is derived from an EMBL/GenBank/DDBJ whole genome shotgun (WGS) entry which is preliminary data.</text>
</comment>
<dbReference type="AlphaFoldDB" id="A0A9P5TKP2"/>
<accession>A0A9P5TKP2</accession>
<keyword evidence="2" id="KW-1185">Reference proteome</keyword>
<proteinExistence type="predicted"/>
<dbReference type="EMBL" id="JADNYJ010000087">
    <property type="protein sequence ID" value="KAF8887954.1"/>
    <property type="molecule type" value="Genomic_DNA"/>
</dbReference>
<sequence length="194" mass="22598">MGIDTRPTRAWVELDFQRSVSPSLAYPAPYFMSTYHFEMNNLFLPGFLHHLVIKSTLKVSLFPFALSITLRKPPLHMKPGPAIRIIQASILRRPFRARRGIESSRLRDRIQAHPAVPRDNRSARIALCYNMLHIVTEYGGGVFTNQKEATCKQKKEVFEFEEHQCSKKARWACPNRRTSKTDRYYCGDMDKRVR</sequence>